<feature type="compositionally biased region" description="Acidic residues" evidence="1">
    <location>
        <begin position="289"/>
        <end position="298"/>
    </location>
</feature>
<dbReference type="AlphaFoldDB" id="M0D6M2"/>
<reference evidence="2 3" key="1">
    <citation type="journal article" date="2014" name="PLoS Genet.">
        <title>Phylogenetically driven sequencing of extremely halophilic archaea reveals strategies for static and dynamic osmo-response.</title>
        <authorList>
            <person name="Becker E.A."/>
            <person name="Seitzer P.M."/>
            <person name="Tritt A."/>
            <person name="Larsen D."/>
            <person name="Krusor M."/>
            <person name="Yao A.I."/>
            <person name="Wu D."/>
            <person name="Madern D."/>
            <person name="Eisen J.A."/>
            <person name="Darling A.E."/>
            <person name="Facciotti M.T."/>
        </authorList>
    </citation>
    <scope>NUCLEOTIDE SEQUENCE [LARGE SCALE GENOMIC DNA]</scope>
    <source>
        <strain evidence="2 3">JCM 14848</strain>
    </source>
</reference>
<feature type="compositionally biased region" description="Low complexity" evidence="1">
    <location>
        <begin position="219"/>
        <end position="288"/>
    </location>
</feature>
<dbReference type="InterPro" id="IPR008972">
    <property type="entry name" value="Cupredoxin"/>
</dbReference>
<evidence type="ECO:0000313" key="2">
    <source>
        <dbReference type="EMBL" id="ELZ29809.1"/>
    </source>
</evidence>
<dbReference type="PATRIC" id="fig|1227487.5.peg.2477"/>
<name>M0D6M2_HALPD</name>
<dbReference type="PROSITE" id="PS51318">
    <property type="entry name" value="TAT"/>
    <property type="match status" value="1"/>
</dbReference>
<dbReference type="InterPro" id="IPR006311">
    <property type="entry name" value="TAT_signal"/>
</dbReference>
<dbReference type="Proteomes" id="UP000011513">
    <property type="component" value="Unassembled WGS sequence"/>
</dbReference>
<dbReference type="EMBL" id="AOIV01000027">
    <property type="protein sequence ID" value="ELZ29809.1"/>
    <property type="molecule type" value="Genomic_DNA"/>
</dbReference>
<feature type="region of interest" description="Disordered" evidence="1">
    <location>
        <begin position="56"/>
        <end position="83"/>
    </location>
</feature>
<sequence>MSDPDTTSDDRTDAETMPDSRGAFALRRRTLVRAAGVGAVAAGSVGAWGMAAAADDEKTAEGGYEGDPDHDDGTNQPPSADPVFGFASISPDVKPPVEPDHVVELLVRPVEGREIPEFFYDPCGLYVDPGDTVKFSYTTPHHTITAYHPARGEMRRVPEGVPPFSSPVLNAEAYWLYTFEIPGVYDLYCGPHEAFGHVMRVVVGTTEGYEPLPDPCSAPPEETSTETATPATTDTPTETATPTATEPSTETPTPATTSTPTETTTASATEAATPGTTTDAPTATATETPTEEGGEGGEPELRLPLFTGLTVLRDPALDPENIVADGEIHWEDLAAESKQLFFRVEGFPPCSTDEASE</sequence>
<dbReference type="OrthoDB" id="186995at2157"/>
<evidence type="ECO:0000313" key="3">
    <source>
        <dbReference type="Proteomes" id="UP000011513"/>
    </source>
</evidence>
<keyword evidence="3" id="KW-1185">Reference proteome</keyword>
<dbReference type="Gene3D" id="2.60.40.420">
    <property type="entry name" value="Cupredoxins - blue copper proteins"/>
    <property type="match status" value="1"/>
</dbReference>
<proteinExistence type="predicted"/>
<dbReference type="eggNOG" id="arCOG02918">
    <property type="taxonomic scope" value="Archaea"/>
</dbReference>
<organism evidence="2 3">
    <name type="scientific">Halogeometricum pallidum JCM 14848</name>
    <dbReference type="NCBI Taxonomy" id="1227487"/>
    <lineage>
        <taxon>Archaea</taxon>
        <taxon>Methanobacteriati</taxon>
        <taxon>Methanobacteriota</taxon>
        <taxon>Stenosarchaea group</taxon>
        <taxon>Halobacteria</taxon>
        <taxon>Halobacteriales</taxon>
        <taxon>Haloferacaceae</taxon>
        <taxon>Halogeometricum</taxon>
    </lineage>
</organism>
<dbReference type="InParanoid" id="M0D6M2"/>
<protein>
    <submittedName>
        <fullName evidence="2">Blue (Type 1) copper domain-containing protein</fullName>
    </submittedName>
</protein>
<comment type="caution">
    <text evidence="2">The sequence shown here is derived from an EMBL/GenBank/DDBJ whole genome shotgun (WGS) entry which is preliminary data.</text>
</comment>
<feature type="region of interest" description="Disordered" evidence="1">
    <location>
        <begin position="1"/>
        <end position="23"/>
    </location>
</feature>
<dbReference type="RefSeq" id="WP_008387132.1">
    <property type="nucleotide sequence ID" value="NZ_AOIV01000027.1"/>
</dbReference>
<feature type="region of interest" description="Disordered" evidence="1">
    <location>
        <begin position="210"/>
        <end position="301"/>
    </location>
</feature>
<dbReference type="SUPFAM" id="SSF49503">
    <property type="entry name" value="Cupredoxins"/>
    <property type="match status" value="1"/>
</dbReference>
<accession>M0D6M2</accession>
<evidence type="ECO:0000256" key="1">
    <source>
        <dbReference type="SAM" id="MobiDB-lite"/>
    </source>
</evidence>
<gene>
    <name evidence="2" type="ORF">C474_12271</name>
</gene>